<accession>A0A9W9QEB5</accession>
<keyword evidence="4" id="KW-1185">Reference proteome</keyword>
<name>A0A9W9QEB5_9EURO</name>
<dbReference type="Pfam" id="PF00004">
    <property type="entry name" value="AAA"/>
    <property type="match status" value="1"/>
</dbReference>
<reference evidence="3" key="2">
    <citation type="journal article" date="2023" name="IMA Fungus">
        <title>Comparative genomic study of the Penicillium genus elucidates a diverse pangenome and 15 lateral gene transfer events.</title>
        <authorList>
            <person name="Petersen C."/>
            <person name="Sorensen T."/>
            <person name="Nielsen M.R."/>
            <person name="Sondergaard T.E."/>
            <person name="Sorensen J.L."/>
            <person name="Fitzpatrick D.A."/>
            <person name="Frisvad J.C."/>
            <person name="Nielsen K.L."/>
        </authorList>
    </citation>
    <scope>NUCLEOTIDE SEQUENCE</scope>
    <source>
        <strain evidence="3">IBT 21472</strain>
    </source>
</reference>
<proteinExistence type="predicted"/>
<dbReference type="GO" id="GO:0031966">
    <property type="term" value="C:mitochondrial membrane"/>
    <property type="evidence" value="ECO:0007669"/>
    <property type="project" value="UniProtKB-SubCell"/>
</dbReference>
<evidence type="ECO:0000313" key="3">
    <source>
        <dbReference type="EMBL" id="KAJ5330563.1"/>
    </source>
</evidence>
<dbReference type="EMBL" id="JAPZBO010000001">
    <property type="protein sequence ID" value="KAJ5330563.1"/>
    <property type="molecule type" value="Genomic_DNA"/>
</dbReference>
<dbReference type="InterPro" id="IPR014851">
    <property type="entry name" value="BCS1_N"/>
</dbReference>
<dbReference type="AlphaFoldDB" id="A0A9W9QEB5"/>
<sequence>MSEPPDEALNSLLDTFAPGLSWLVRLISAALGVNVLSSVLPLVALPIISTFLLPSLSRALEPIISFFVASAEIKHRNNLYPQVTRWMSEVESYSCSGSAIAGITEAFGYLWDSNDKSPEYVDTEIPAHQGKIERIRITPGQGHYHFFQYQDCLFAFYRDPHRNVLDHFSRNGENLYFYYMFWNRAVFENLLEDIQKVNVDLRRGKLPVYSAYQVKGDASWRKMSDEIPRSPDSLALDEGLKKEMFEDIENFLSKAVVQLYQKRGIPYRRGYLLYGPPGTGKTSWCRVIATSFGFALYVIDPATVDDHGLRELFRTLPERCLVVLEDIDCAGIDQRGNTTNEKKMGPVKKG</sequence>
<dbReference type="Proteomes" id="UP001147746">
    <property type="component" value="Unassembled WGS sequence"/>
</dbReference>
<dbReference type="InterPro" id="IPR003959">
    <property type="entry name" value="ATPase_AAA_core"/>
</dbReference>
<dbReference type="GO" id="GO:0005524">
    <property type="term" value="F:ATP binding"/>
    <property type="evidence" value="ECO:0007669"/>
    <property type="project" value="InterPro"/>
</dbReference>
<comment type="caution">
    <text evidence="3">The sequence shown here is derived from an EMBL/GenBank/DDBJ whole genome shotgun (WGS) entry which is preliminary data.</text>
</comment>
<dbReference type="PANTHER" id="PTHR23070">
    <property type="entry name" value="BCS1 AAA-TYPE ATPASE"/>
    <property type="match status" value="1"/>
</dbReference>
<dbReference type="Pfam" id="PF08740">
    <property type="entry name" value="BCS1_N"/>
    <property type="match status" value="1"/>
</dbReference>
<gene>
    <name evidence="3" type="ORF">N7476_000346</name>
</gene>
<evidence type="ECO:0000313" key="4">
    <source>
        <dbReference type="Proteomes" id="UP001147746"/>
    </source>
</evidence>
<reference evidence="3" key="1">
    <citation type="submission" date="2022-12" db="EMBL/GenBank/DDBJ databases">
        <authorList>
            <person name="Petersen C."/>
        </authorList>
    </citation>
    <scope>NUCLEOTIDE SEQUENCE</scope>
    <source>
        <strain evidence="3">IBT 21472</strain>
    </source>
</reference>
<protein>
    <recommendedName>
        <fullName evidence="2">BCS1 N-terminal domain-containing protein</fullName>
    </recommendedName>
</protein>
<dbReference type="GO" id="GO:0016887">
    <property type="term" value="F:ATP hydrolysis activity"/>
    <property type="evidence" value="ECO:0007669"/>
    <property type="project" value="InterPro"/>
</dbReference>
<dbReference type="SMART" id="SM01024">
    <property type="entry name" value="BCS1_N"/>
    <property type="match status" value="1"/>
</dbReference>
<evidence type="ECO:0000259" key="2">
    <source>
        <dbReference type="SMART" id="SM01024"/>
    </source>
</evidence>
<organism evidence="3 4">
    <name type="scientific">Penicillium atrosanguineum</name>
    <dbReference type="NCBI Taxonomy" id="1132637"/>
    <lineage>
        <taxon>Eukaryota</taxon>
        <taxon>Fungi</taxon>
        <taxon>Dikarya</taxon>
        <taxon>Ascomycota</taxon>
        <taxon>Pezizomycotina</taxon>
        <taxon>Eurotiomycetes</taxon>
        <taxon>Eurotiomycetidae</taxon>
        <taxon>Eurotiales</taxon>
        <taxon>Aspergillaceae</taxon>
        <taxon>Penicillium</taxon>
    </lineage>
</organism>
<dbReference type="InterPro" id="IPR050747">
    <property type="entry name" value="Mitochondrial_chaperone_BCS1"/>
</dbReference>
<dbReference type="Gene3D" id="3.40.50.300">
    <property type="entry name" value="P-loop containing nucleotide triphosphate hydrolases"/>
    <property type="match status" value="1"/>
</dbReference>
<feature type="domain" description="BCS1 N-terminal" evidence="2">
    <location>
        <begin position="42"/>
        <end position="234"/>
    </location>
</feature>
<comment type="subcellular location">
    <subcellularLocation>
        <location evidence="1">Mitochondrion membrane</location>
    </subcellularLocation>
</comment>
<dbReference type="SUPFAM" id="SSF52540">
    <property type="entry name" value="P-loop containing nucleoside triphosphate hydrolases"/>
    <property type="match status" value="1"/>
</dbReference>
<dbReference type="InterPro" id="IPR027417">
    <property type="entry name" value="P-loop_NTPase"/>
</dbReference>
<evidence type="ECO:0000256" key="1">
    <source>
        <dbReference type="ARBA" id="ARBA00004325"/>
    </source>
</evidence>